<proteinExistence type="predicted"/>
<reference evidence="6" key="1">
    <citation type="submission" date="2023-07" db="EMBL/GenBank/DDBJ databases">
        <title>30 novel species of actinomycetes from the DSMZ collection.</title>
        <authorList>
            <person name="Nouioui I."/>
        </authorList>
    </citation>
    <scope>NUCLEOTIDE SEQUENCE [LARGE SCALE GENOMIC DNA]</scope>
    <source>
        <strain evidence="6">DSM 41699</strain>
    </source>
</reference>
<dbReference type="InterPro" id="IPR000792">
    <property type="entry name" value="Tscrpt_reg_LuxR_C"/>
</dbReference>
<dbReference type="SMART" id="SM00421">
    <property type="entry name" value="HTH_LUXR"/>
    <property type="match status" value="1"/>
</dbReference>
<evidence type="ECO:0000256" key="1">
    <source>
        <dbReference type="ARBA" id="ARBA00023015"/>
    </source>
</evidence>
<evidence type="ECO:0000256" key="2">
    <source>
        <dbReference type="ARBA" id="ARBA00023125"/>
    </source>
</evidence>
<dbReference type="InterPro" id="IPR016032">
    <property type="entry name" value="Sig_transdc_resp-reg_C-effctor"/>
</dbReference>
<organism evidence="5 6">
    <name type="scientific">Streptomyces gibsoniae</name>
    <dbReference type="NCBI Taxonomy" id="3075529"/>
    <lineage>
        <taxon>Bacteria</taxon>
        <taxon>Bacillati</taxon>
        <taxon>Actinomycetota</taxon>
        <taxon>Actinomycetes</taxon>
        <taxon>Kitasatosporales</taxon>
        <taxon>Streptomycetaceae</taxon>
        <taxon>Streptomyces</taxon>
    </lineage>
</organism>
<evidence type="ECO:0000313" key="6">
    <source>
        <dbReference type="Proteomes" id="UP001183809"/>
    </source>
</evidence>
<evidence type="ECO:0000313" key="5">
    <source>
        <dbReference type="EMBL" id="MDT0462172.1"/>
    </source>
</evidence>
<dbReference type="CDD" id="cd06170">
    <property type="entry name" value="LuxR_C_like"/>
    <property type="match status" value="1"/>
</dbReference>
<gene>
    <name evidence="5" type="ORF">RM764_03980</name>
</gene>
<dbReference type="Proteomes" id="UP001183809">
    <property type="component" value="Unassembled WGS sequence"/>
</dbReference>
<name>A0ABU2TMK5_9ACTN</name>
<dbReference type="EMBL" id="JAVREY010000003">
    <property type="protein sequence ID" value="MDT0462172.1"/>
    <property type="molecule type" value="Genomic_DNA"/>
</dbReference>
<dbReference type="PANTHER" id="PTHR44688">
    <property type="entry name" value="DNA-BINDING TRANSCRIPTIONAL ACTIVATOR DEVR_DOSR"/>
    <property type="match status" value="1"/>
</dbReference>
<dbReference type="PRINTS" id="PR00038">
    <property type="entry name" value="HTHLUXR"/>
</dbReference>
<dbReference type="RefSeq" id="WP_311691886.1">
    <property type="nucleotide sequence ID" value="NZ_JAVREY010000003.1"/>
</dbReference>
<protein>
    <submittedName>
        <fullName evidence="5">Helix-turn-helix transcriptional regulator</fullName>
    </submittedName>
</protein>
<dbReference type="InterPro" id="IPR036388">
    <property type="entry name" value="WH-like_DNA-bd_sf"/>
</dbReference>
<keyword evidence="6" id="KW-1185">Reference proteome</keyword>
<evidence type="ECO:0000259" key="4">
    <source>
        <dbReference type="PROSITE" id="PS50043"/>
    </source>
</evidence>
<dbReference type="Pfam" id="PF00196">
    <property type="entry name" value="GerE"/>
    <property type="match status" value="1"/>
</dbReference>
<dbReference type="PANTHER" id="PTHR44688:SF16">
    <property type="entry name" value="DNA-BINDING TRANSCRIPTIONAL ACTIVATOR DEVR_DOSR"/>
    <property type="match status" value="1"/>
</dbReference>
<keyword evidence="2" id="KW-0238">DNA-binding</keyword>
<accession>A0ABU2TMK5</accession>
<dbReference type="PROSITE" id="PS50043">
    <property type="entry name" value="HTH_LUXR_2"/>
    <property type="match status" value="1"/>
</dbReference>
<evidence type="ECO:0000256" key="3">
    <source>
        <dbReference type="ARBA" id="ARBA00023163"/>
    </source>
</evidence>
<dbReference type="PROSITE" id="PS00622">
    <property type="entry name" value="HTH_LUXR_1"/>
    <property type="match status" value="1"/>
</dbReference>
<keyword evidence="1" id="KW-0805">Transcription regulation</keyword>
<dbReference type="SUPFAM" id="SSF46894">
    <property type="entry name" value="C-terminal effector domain of the bipartite response regulators"/>
    <property type="match status" value="1"/>
</dbReference>
<comment type="caution">
    <text evidence="5">The sequence shown here is derived from an EMBL/GenBank/DDBJ whole genome shotgun (WGS) entry which is preliminary data.</text>
</comment>
<sequence length="90" mass="9237">MGQGADGRPARSWLGTASGAELWAGSGWDALTGAEVTVAKLIGGGPINRAVAAEMGISPNTVGTHMRSIFNKLGIHSRVQPANSLRDHSS</sequence>
<keyword evidence="3" id="KW-0804">Transcription</keyword>
<dbReference type="Gene3D" id="1.10.10.10">
    <property type="entry name" value="Winged helix-like DNA-binding domain superfamily/Winged helix DNA-binding domain"/>
    <property type="match status" value="1"/>
</dbReference>
<feature type="domain" description="HTH luxR-type" evidence="4">
    <location>
        <begin position="24"/>
        <end position="89"/>
    </location>
</feature>